<evidence type="ECO:0000313" key="5">
    <source>
        <dbReference type="Proteomes" id="UP000199144"/>
    </source>
</evidence>
<comment type="cofactor">
    <cofactor evidence="1">
        <name>Mg(2+)</name>
        <dbReference type="ChEBI" id="CHEBI:18420"/>
    </cofactor>
</comment>
<reference evidence="4 5" key="1">
    <citation type="submission" date="2016-10" db="EMBL/GenBank/DDBJ databases">
        <authorList>
            <person name="de Groot N.N."/>
        </authorList>
    </citation>
    <scope>NUCLEOTIDE SEQUENCE [LARGE SCALE GENOMIC DNA]</scope>
    <source>
        <strain evidence="4 5">DSM 15283</strain>
    </source>
</reference>
<dbReference type="PROSITE" id="PS51462">
    <property type="entry name" value="NUDIX"/>
    <property type="match status" value="1"/>
</dbReference>
<evidence type="ECO:0000313" key="4">
    <source>
        <dbReference type="EMBL" id="SFL48367.1"/>
    </source>
</evidence>
<keyword evidence="2" id="KW-0378">Hydrolase</keyword>
<accession>A0A1I4I2P0</accession>
<protein>
    <submittedName>
        <fullName evidence="4">ADP-ribose pyrophosphatase YjhB, NUDIX family</fullName>
    </submittedName>
</protein>
<organism evidence="4 5">
    <name type="scientific">Shimia aestuarii</name>
    <dbReference type="NCBI Taxonomy" id="254406"/>
    <lineage>
        <taxon>Bacteria</taxon>
        <taxon>Pseudomonadati</taxon>
        <taxon>Pseudomonadota</taxon>
        <taxon>Alphaproteobacteria</taxon>
        <taxon>Rhodobacterales</taxon>
        <taxon>Roseobacteraceae</taxon>
    </lineage>
</organism>
<evidence type="ECO:0000259" key="3">
    <source>
        <dbReference type="PROSITE" id="PS51462"/>
    </source>
</evidence>
<sequence>MPSPRLAARALILQDDRLLVVNAYPAGKSDLWCAPGGGVERGSSLPDNLAREVHEETGLTIAVGAPCMINEFHDPEGTFHQVDVYFRCTILSGMLSDNWQDPEGIVSERRFVTRDELSRMAFKPDSLPDVAWSDRLFYDPLEPIVKPTR</sequence>
<dbReference type="InterPro" id="IPR000086">
    <property type="entry name" value="NUDIX_hydrolase_dom"/>
</dbReference>
<dbReference type="GO" id="GO:0016787">
    <property type="term" value="F:hydrolase activity"/>
    <property type="evidence" value="ECO:0007669"/>
    <property type="project" value="UniProtKB-KW"/>
</dbReference>
<dbReference type="PANTHER" id="PTHR43046:SF14">
    <property type="entry name" value="MUTT_NUDIX FAMILY PROTEIN"/>
    <property type="match status" value="1"/>
</dbReference>
<dbReference type="RefSeq" id="WP_093090346.1">
    <property type="nucleotide sequence ID" value="NZ_FOTQ01000001.1"/>
</dbReference>
<proteinExistence type="predicted"/>
<dbReference type="EMBL" id="FOTQ01000001">
    <property type="protein sequence ID" value="SFL48367.1"/>
    <property type="molecule type" value="Genomic_DNA"/>
</dbReference>
<dbReference type="PANTHER" id="PTHR43046">
    <property type="entry name" value="GDP-MANNOSE MANNOSYL HYDROLASE"/>
    <property type="match status" value="1"/>
</dbReference>
<dbReference type="Pfam" id="PF00293">
    <property type="entry name" value="NUDIX"/>
    <property type="match status" value="1"/>
</dbReference>
<dbReference type="Proteomes" id="UP000199144">
    <property type="component" value="Unassembled WGS sequence"/>
</dbReference>
<feature type="domain" description="Nudix hydrolase" evidence="3">
    <location>
        <begin position="3"/>
        <end position="134"/>
    </location>
</feature>
<dbReference type="STRING" id="254406.SAMN04488042_101383"/>
<dbReference type="AlphaFoldDB" id="A0A1I4I2P0"/>
<keyword evidence="5" id="KW-1185">Reference proteome</keyword>
<name>A0A1I4I2P0_9RHOB</name>
<evidence type="ECO:0000256" key="2">
    <source>
        <dbReference type="ARBA" id="ARBA00022801"/>
    </source>
</evidence>
<dbReference type="InterPro" id="IPR015797">
    <property type="entry name" value="NUDIX_hydrolase-like_dom_sf"/>
</dbReference>
<dbReference type="Gene3D" id="3.90.79.10">
    <property type="entry name" value="Nucleoside Triphosphate Pyrophosphohydrolase"/>
    <property type="match status" value="1"/>
</dbReference>
<dbReference type="CDD" id="cd18880">
    <property type="entry name" value="NUDIX_ADPRase"/>
    <property type="match status" value="1"/>
</dbReference>
<dbReference type="SUPFAM" id="SSF55811">
    <property type="entry name" value="Nudix"/>
    <property type="match status" value="1"/>
</dbReference>
<dbReference type="OrthoDB" id="9761969at2"/>
<evidence type="ECO:0000256" key="1">
    <source>
        <dbReference type="ARBA" id="ARBA00001946"/>
    </source>
</evidence>
<gene>
    <name evidence="4" type="ORF">SAMN04488042_101383</name>
</gene>